<sequence>MFSVALLALLVLTALTGEAVVVALAVLVVQGMIAAAPSPPDARGRAHGGPRFVPALLAGVVATTLATFPSLLVGSEGMRAGREGIVSNGVIAGLVPAVAVAVIAALVAQMLRSDGRPKLVSSTGHAVTLGVFAALAASWVAASRAVAGADVVIIGAAGVGAALVVWGLPVSRVVASAGALVAASVAGGVAAFALGGSATPVFGLLLGAAVSIFAVLGQVLGRAWSAGRIHSSQGWGFPGALAVALPAPVVHVFGQLLGLPGL</sequence>
<evidence type="ECO:0000256" key="1">
    <source>
        <dbReference type="SAM" id="Phobius"/>
    </source>
</evidence>
<protein>
    <recommendedName>
        <fullName evidence="4">Permease</fullName>
    </recommendedName>
</protein>
<keyword evidence="1" id="KW-0472">Membrane</keyword>
<evidence type="ECO:0000313" key="2">
    <source>
        <dbReference type="EMBL" id="GAA2074175.1"/>
    </source>
</evidence>
<evidence type="ECO:0000313" key="3">
    <source>
        <dbReference type="Proteomes" id="UP001501480"/>
    </source>
</evidence>
<keyword evidence="3" id="KW-1185">Reference proteome</keyword>
<name>A0ABN2VW77_9ACTN</name>
<comment type="caution">
    <text evidence="2">The sequence shown here is derived from an EMBL/GenBank/DDBJ whole genome shotgun (WGS) entry which is preliminary data.</text>
</comment>
<gene>
    <name evidence="2" type="ORF">GCM10009821_11000</name>
</gene>
<feature type="transmembrane region" description="Helical" evidence="1">
    <location>
        <begin position="85"/>
        <end position="111"/>
    </location>
</feature>
<dbReference type="EMBL" id="BAAAPY010000002">
    <property type="protein sequence ID" value="GAA2074175.1"/>
    <property type="molecule type" value="Genomic_DNA"/>
</dbReference>
<keyword evidence="1" id="KW-1133">Transmembrane helix</keyword>
<keyword evidence="1" id="KW-0812">Transmembrane</keyword>
<evidence type="ECO:0008006" key="4">
    <source>
        <dbReference type="Google" id="ProtNLM"/>
    </source>
</evidence>
<proteinExistence type="predicted"/>
<feature type="transmembrane region" description="Helical" evidence="1">
    <location>
        <begin position="149"/>
        <end position="168"/>
    </location>
</feature>
<feature type="transmembrane region" description="Helical" evidence="1">
    <location>
        <begin position="174"/>
        <end position="194"/>
    </location>
</feature>
<organism evidence="2 3">
    <name type="scientific">Aeromicrobium halocynthiae</name>
    <dbReference type="NCBI Taxonomy" id="560557"/>
    <lineage>
        <taxon>Bacteria</taxon>
        <taxon>Bacillati</taxon>
        <taxon>Actinomycetota</taxon>
        <taxon>Actinomycetes</taxon>
        <taxon>Propionibacteriales</taxon>
        <taxon>Nocardioidaceae</taxon>
        <taxon>Aeromicrobium</taxon>
    </lineage>
</organism>
<feature type="transmembrane region" description="Helical" evidence="1">
    <location>
        <begin position="201"/>
        <end position="220"/>
    </location>
</feature>
<feature type="transmembrane region" description="Helical" evidence="1">
    <location>
        <begin position="52"/>
        <end position="73"/>
    </location>
</feature>
<dbReference type="Proteomes" id="UP001501480">
    <property type="component" value="Unassembled WGS sequence"/>
</dbReference>
<reference evidence="2 3" key="1">
    <citation type="journal article" date="2019" name="Int. J. Syst. Evol. Microbiol.">
        <title>The Global Catalogue of Microorganisms (GCM) 10K type strain sequencing project: providing services to taxonomists for standard genome sequencing and annotation.</title>
        <authorList>
            <consortium name="The Broad Institute Genomics Platform"/>
            <consortium name="The Broad Institute Genome Sequencing Center for Infectious Disease"/>
            <person name="Wu L."/>
            <person name="Ma J."/>
        </authorList>
    </citation>
    <scope>NUCLEOTIDE SEQUENCE [LARGE SCALE GENOMIC DNA]</scope>
    <source>
        <strain evidence="2 3">JCM 15749</strain>
    </source>
</reference>
<accession>A0ABN2VW77</accession>
<feature type="transmembrane region" description="Helical" evidence="1">
    <location>
        <begin position="240"/>
        <end position="259"/>
    </location>
</feature>
<feature type="transmembrane region" description="Helical" evidence="1">
    <location>
        <begin position="123"/>
        <end position="142"/>
    </location>
</feature>